<dbReference type="EMBL" id="BSFE01000011">
    <property type="protein sequence ID" value="GLK53554.1"/>
    <property type="molecule type" value="Genomic_DNA"/>
</dbReference>
<gene>
    <name evidence="1" type="ORF">GCM10017621_30620</name>
</gene>
<dbReference type="RefSeq" id="WP_271187900.1">
    <property type="nucleotide sequence ID" value="NZ_BSFE01000011.1"/>
</dbReference>
<proteinExistence type="predicted"/>
<keyword evidence="2" id="KW-1185">Reference proteome</keyword>
<name>A0A9W6IQ46_9PROT</name>
<protein>
    <submittedName>
        <fullName evidence="1">Uncharacterized protein</fullName>
    </submittedName>
</protein>
<evidence type="ECO:0000313" key="2">
    <source>
        <dbReference type="Proteomes" id="UP001143486"/>
    </source>
</evidence>
<dbReference type="Proteomes" id="UP001143486">
    <property type="component" value="Unassembled WGS sequence"/>
</dbReference>
<evidence type="ECO:0000313" key="1">
    <source>
        <dbReference type="EMBL" id="GLK53554.1"/>
    </source>
</evidence>
<reference evidence="1" key="2">
    <citation type="submission" date="2023-01" db="EMBL/GenBank/DDBJ databases">
        <authorList>
            <person name="Sun Q."/>
            <person name="Evtushenko L."/>
        </authorList>
    </citation>
    <scope>NUCLEOTIDE SEQUENCE</scope>
    <source>
        <strain evidence="1">VKM B-1513</strain>
    </source>
</reference>
<organism evidence="1 2">
    <name type="scientific">Maricaulis virginensis</name>
    <dbReference type="NCBI Taxonomy" id="144022"/>
    <lineage>
        <taxon>Bacteria</taxon>
        <taxon>Pseudomonadati</taxon>
        <taxon>Pseudomonadota</taxon>
        <taxon>Alphaproteobacteria</taxon>
        <taxon>Maricaulales</taxon>
        <taxon>Maricaulaceae</taxon>
        <taxon>Maricaulis</taxon>
    </lineage>
</organism>
<sequence>MAIERLGEDVLRMPITDPHAAYTRLALIEDLEWCAEELEADWPALSEKLSALIASLPPSLN</sequence>
<dbReference type="AlphaFoldDB" id="A0A9W6IQ46"/>
<comment type="caution">
    <text evidence="1">The sequence shown here is derived from an EMBL/GenBank/DDBJ whole genome shotgun (WGS) entry which is preliminary data.</text>
</comment>
<reference evidence="1" key="1">
    <citation type="journal article" date="2014" name="Int. J. Syst. Evol. Microbiol.">
        <title>Complete genome sequence of Corynebacterium casei LMG S-19264T (=DSM 44701T), isolated from a smear-ripened cheese.</title>
        <authorList>
            <consortium name="US DOE Joint Genome Institute (JGI-PGF)"/>
            <person name="Walter F."/>
            <person name="Albersmeier A."/>
            <person name="Kalinowski J."/>
            <person name="Ruckert C."/>
        </authorList>
    </citation>
    <scope>NUCLEOTIDE SEQUENCE</scope>
    <source>
        <strain evidence="1">VKM B-1513</strain>
    </source>
</reference>
<accession>A0A9W6IQ46</accession>